<accession>A0A1M5PXI9</accession>
<evidence type="ECO:0008006" key="4">
    <source>
        <dbReference type="Google" id="ProtNLM"/>
    </source>
</evidence>
<organism evidence="2 3">
    <name type="scientific">Cognatiyoonia sediminum</name>
    <dbReference type="NCBI Taxonomy" id="1508389"/>
    <lineage>
        <taxon>Bacteria</taxon>
        <taxon>Pseudomonadati</taxon>
        <taxon>Pseudomonadota</taxon>
        <taxon>Alphaproteobacteria</taxon>
        <taxon>Rhodobacterales</taxon>
        <taxon>Paracoccaceae</taxon>
        <taxon>Cognatiyoonia</taxon>
    </lineage>
</organism>
<dbReference type="STRING" id="1508389.SAMN05444003_1904"/>
<evidence type="ECO:0000313" key="3">
    <source>
        <dbReference type="Proteomes" id="UP000184074"/>
    </source>
</evidence>
<dbReference type="InterPro" id="IPR001343">
    <property type="entry name" value="Hemolysn_Ca-bd"/>
</dbReference>
<feature type="region of interest" description="Disordered" evidence="1">
    <location>
        <begin position="24"/>
        <end position="44"/>
    </location>
</feature>
<name>A0A1M5PXI9_9RHOB</name>
<sequence length="272" mass="28268">MIDPTVIGALLLLGLGFLAFGGDGNEETEEDTSEDTLDESARFSGLSPQDDIKTFVRFDDEDDVADLGDGKQVAFGESGNDQIAGGAGDDEIFLAFGNDKSFIDEDLDGLPDDPVTGAMGDDFIRGGDGNDILIDGEGSNEIFGDLKSDFIDVTENDPSATDAADTAYGGFGADTLVGDDGDILYGGDNEDSFFVELDGSSDDPVTIGDYEAGEEITVMVPADTTVTEASATVNESGTGLNVTMDGELILTVEGITDLDDLNLAFEATLPSA</sequence>
<evidence type="ECO:0000256" key="1">
    <source>
        <dbReference type="SAM" id="MobiDB-lite"/>
    </source>
</evidence>
<dbReference type="Gene3D" id="2.150.10.10">
    <property type="entry name" value="Serralysin-like metalloprotease, C-terminal"/>
    <property type="match status" value="1"/>
</dbReference>
<dbReference type="AlphaFoldDB" id="A0A1M5PXI9"/>
<dbReference type="InterPro" id="IPR011049">
    <property type="entry name" value="Serralysin-like_metalloprot_C"/>
</dbReference>
<feature type="compositionally biased region" description="Acidic residues" evidence="1">
    <location>
        <begin position="24"/>
        <end position="38"/>
    </location>
</feature>
<dbReference type="SUPFAM" id="SSF51120">
    <property type="entry name" value="beta-Roll"/>
    <property type="match status" value="1"/>
</dbReference>
<protein>
    <recommendedName>
        <fullName evidence="4">Hemolysin-type calcium-binding repeat-containing protein</fullName>
    </recommendedName>
</protein>
<evidence type="ECO:0000313" key="2">
    <source>
        <dbReference type="EMBL" id="SHH06416.1"/>
    </source>
</evidence>
<dbReference type="Proteomes" id="UP000184074">
    <property type="component" value="Unassembled WGS sequence"/>
</dbReference>
<dbReference type="GO" id="GO:0005509">
    <property type="term" value="F:calcium ion binding"/>
    <property type="evidence" value="ECO:0007669"/>
    <property type="project" value="InterPro"/>
</dbReference>
<reference evidence="2 3" key="1">
    <citation type="submission" date="2016-11" db="EMBL/GenBank/DDBJ databases">
        <authorList>
            <person name="Jaros S."/>
            <person name="Januszkiewicz K."/>
            <person name="Wedrychowicz H."/>
        </authorList>
    </citation>
    <scope>NUCLEOTIDE SEQUENCE [LARGE SCALE GENOMIC DNA]</scope>
    <source>
        <strain evidence="2 3">DSM 28715</strain>
    </source>
</reference>
<proteinExistence type="predicted"/>
<dbReference type="Pfam" id="PF00353">
    <property type="entry name" value="HemolysinCabind"/>
    <property type="match status" value="3"/>
</dbReference>
<dbReference type="OrthoDB" id="7771705at2"/>
<gene>
    <name evidence="2" type="ORF">SAMN05444003_1904</name>
</gene>
<dbReference type="PRINTS" id="PR00313">
    <property type="entry name" value="CABNDNGRPT"/>
</dbReference>
<dbReference type="RefSeq" id="WP_072900689.1">
    <property type="nucleotide sequence ID" value="NZ_FQXB01000002.1"/>
</dbReference>
<dbReference type="EMBL" id="FQXB01000002">
    <property type="protein sequence ID" value="SHH06416.1"/>
    <property type="molecule type" value="Genomic_DNA"/>
</dbReference>
<keyword evidence="3" id="KW-1185">Reference proteome</keyword>